<name>A0A4U6X8P5_9PEZI</name>
<gene>
    <name evidence="3" type="ORF">CTA1_1075</name>
</gene>
<keyword evidence="4" id="KW-1185">Reference proteome</keyword>
<accession>A0A4U6X8P5</accession>
<evidence type="ECO:0000256" key="2">
    <source>
        <dbReference type="SAM" id="SignalP"/>
    </source>
</evidence>
<feature type="region of interest" description="Disordered" evidence="1">
    <location>
        <begin position="139"/>
        <end position="246"/>
    </location>
</feature>
<proteinExistence type="predicted"/>
<dbReference type="EMBL" id="PJEX01000284">
    <property type="protein sequence ID" value="TKW51755.1"/>
    <property type="molecule type" value="Genomic_DNA"/>
</dbReference>
<evidence type="ECO:0000313" key="3">
    <source>
        <dbReference type="EMBL" id="TKW51755.1"/>
    </source>
</evidence>
<feature type="chain" id="PRO_5020389258" evidence="2">
    <location>
        <begin position="21"/>
        <end position="246"/>
    </location>
</feature>
<evidence type="ECO:0000256" key="1">
    <source>
        <dbReference type="SAM" id="MobiDB-lite"/>
    </source>
</evidence>
<protein>
    <submittedName>
        <fullName evidence="3">Uncharacterized protein</fullName>
    </submittedName>
</protein>
<comment type="caution">
    <text evidence="3">The sequence shown here is derived from an EMBL/GenBank/DDBJ whole genome shotgun (WGS) entry which is preliminary data.</text>
</comment>
<sequence>MKPMRERAGALFLLSLYTAAKFNATSEALCKATETFQANLDSRQPAPPPAQALALISCGRGGDYQRLYGPLRHPQRRSPSPRRYPPSPSSYTYGPSNHTYRPPSDLYSLPAEPPEECIGFIQEEPEEVGPLIWPQDWQSEASEEAGPSDYAYGLQRYLPSEASEGSDKDSPPDQRYSPPDDAYGPPSPGPYPSGLSDYAYGPPDNTYSLSDYTYSPPDDYGLPDHGYRDYSDYDDDYDEYSDDYSE</sequence>
<keyword evidence="2" id="KW-0732">Signal</keyword>
<feature type="compositionally biased region" description="Acidic residues" evidence="1">
    <location>
        <begin position="232"/>
        <end position="246"/>
    </location>
</feature>
<evidence type="ECO:0000313" key="4">
    <source>
        <dbReference type="Proteomes" id="UP000310108"/>
    </source>
</evidence>
<dbReference type="Proteomes" id="UP000310108">
    <property type="component" value="Unassembled WGS sequence"/>
</dbReference>
<dbReference type="AlphaFoldDB" id="A0A4U6X8P5"/>
<feature type="region of interest" description="Disordered" evidence="1">
    <location>
        <begin position="68"/>
        <end position="112"/>
    </location>
</feature>
<reference evidence="3 4" key="1">
    <citation type="journal article" date="2019" name="PLoS ONE">
        <title>Comparative genome analysis indicates high evolutionary potential of pathogenicity genes in Colletotrichum tanaceti.</title>
        <authorList>
            <person name="Lelwala R.V."/>
            <person name="Korhonen P.K."/>
            <person name="Young N.D."/>
            <person name="Scott J.B."/>
            <person name="Ades P.A."/>
            <person name="Gasser R.B."/>
            <person name="Taylor P.W.J."/>
        </authorList>
    </citation>
    <scope>NUCLEOTIDE SEQUENCE [LARGE SCALE GENOMIC DNA]</scope>
    <source>
        <strain evidence="3">BRIP57314</strain>
    </source>
</reference>
<organism evidence="3 4">
    <name type="scientific">Colletotrichum tanaceti</name>
    <dbReference type="NCBI Taxonomy" id="1306861"/>
    <lineage>
        <taxon>Eukaryota</taxon>
        <taxon>Fungi</taxon>
        <taxon>Dikarya</taxon>
        <taxon>Ascomycota</taxon>
        <taxon>Pezizomycotina</taxon>
        <taxon>Sordariomycetes</taxon>
        <taxon>Hypocreomycetidae</taxon>
        <taxon>Glomerellales</taxon>
        <taxon>Glomerellaceae</taxon>
        <taxon>Colletotrichum</taxon>
        <taxon>Colletotrichum destructivum species complex</taxon>
    </lineage>
</organism>
<feature type="signal peptide" evidence="2">
    <location>
        <begin position="1"/>
        <end position="20"/>
    </location>
</feature>